<evidence type="ECO:0000259" key="1">
    <source>
        <dbReference type="Pfam" id="PF13472"/>
    </source>
</evidence>
<evidence type="ECO:0000313" key="2">
    <source>
        <dbReference type="EMBL" id="MFD0683115.1"/>
    </source>
</evidence>
<reference evidence="3" key="1">
    <citation type="journal article" date="2019" name="Int. J. Syst. Evol. Microbiol.">
        <title>The Global Catalogue of Microorganisms (GCM) 10K type strain sequencing project: providing services to taxonomists for standard genome sequencing and annotation.</title>
        <authorList>
            <consortium name="The Broad Institute Genomics Platform"/>
            <consortium name="The Broad Institute Genome Sequencing Center for Infectious Disease"/>
            <person name="Wu L."/>
            <person name="Ma J."/>
        </authorList>
    </citation>
    <scope>NUCLEOTIDE SEQUENCE [LARGE SCALE GENOMIC DNA]</scope>
    <source>
        <strain evidence="3">JCM 9371</strain>
    </source>
</reference>
<comment type="caution">
    <text evidence="2">The sequence shown here is derived from an EMBL/GenBank/DDBJ whole genome shotgun (WGS) entry which is preliminary data.</text>
</comment>
<dbReference type="InterPro" id="IPR013830">
    <property type="entry name" value="SGNH_hydro"/>
</dbReference>
<sequence length="262" mass="28308">MLWTRYVAIGDSFTEGVGDPAPGGGWRGWADRAAEALAARAAGFGYANLAVRGRLLGRIIDEQLPAALELRPDLVSVSGGGNDLLRPGTDVDELAARMDAAVAALRGTGADVVLFTGVDPAGSPVIRRTRGRVAVFNEQLRAIAARRGAFVVDQWSMDVLRDWRAWAEDRLHMSPEGHRRVALAMLEALGVPDVGDWREPPLEPLPELSRGARLLSDTRWARAYLAPWIGRRLRGRSSGDLVTAKRPVLAPLGEDASRSPLL</sequence>
<dbReference type="Pfam" id="PF13472">
    <property type="entry name" value="Lipase_GDSL_2"/>
    <property type="match status" value="1"/>
</dbReference>
<keyword evidence="2" id="KW-0378">Hydrolase</keyword>
<dbReference type="PANTHER" id="PTHR43784:SF2">
    <property type="entry name" value="GDSL-LIKE LIPASE_ACYLHYDROLASE, PUTATIVE (AFU_ORTHOLOGUE AFUA_2G00820)-RELATED"/>
    <property type="match status" value="1"/>
</dbReference>
<keyword evidence="3" id="KW-1185">Reference proteome</keyword>
<feature type="domain" description="SGNH hydrolase-type esterase" evidence="1">
    <location>
        <begin position="8"/>
        <end position="180"/>
    </location>
</feature>
<dbReference type="EMBL" id="JBHTGP010000001">
    <property type="protein sequence ID" value="MFD0683115.1"/>
    <property type="molecule type" value="Genomic_DNA"/>
</dbReference>
<dbReference type="EC" id="3.1.-.-" evidence="2"/>
<protein>
    <submittedName>
        <fullName evidence="2">SGNH/GDSL hydrolase family protein</fullName>
        <ecNumber evidence="2">3.1.-.-</ecNumber>
    </submittedName>
</protein>
<evidence type="ECO:0000313" key="3">
    <source>
        <dbReference type="Proteomes" id="UP001597063"/>
    </source>
</evidence>
<dbReference type="RefSeq" id="WP_131762060.1">
    <property type="nucleotide sequence ID" value="NZ_CAACUY010000207.1"/>
</dbReference>
<dbReference type="InterPro" id="IPR053140">
    <property type="entry name" value="GDSL_Rv0518-like"/>
</dbReference>
<dbReference type="Proteomes" id="UP001597063">
    <property type="component" value="Unassembled WGS sequence"/>
</dbReference>
<accession>A0ABW2XFC4</accession>
<name>A0ABW2XFC4_9ACTN</name>
<gene>
    <name evidence="2" type="ORF">ACFQZM_01290</name>
</gene>
<dbReference type="Gene3D" id="3.40.50.1110">
    <property type="entry name" value="SGNH hydrolase"/>
    <property type="match status" value="1"/>
</dbReference>
<proteinExistence type="predicted"/>
<dbReference type="InterPro" id="IPR036514">
    <property type="entry name" value="SGNH_hydro_sf"/>
</dbReference>
<dbReference type="CDD" id="cd01832">
    <property type="entry name" value="SGNH_hydrolase_like_1"/>
    <property type="match status" value="1"/>
</dbReference>
<dbReference type="PANTHER" id="PTHR43784">
    <property type="entry name" value="GDSL-LIKE LIPASE/ACYLHYDROLASE, PUTATIVE (AFU_ORTHOLOGUE AFUA_2G00820)-RELATED"/>
    <property type="match status" value="1"/>
</dbReference>
<dbReference type="SUPFAM" id="SSF52266">
    <property type="entry name" value="SGNH hydrolase"/>
    <property type="match status" value="1"/>
</dbReference>
<dbReference type="GO" id="GO:0016787">
    <property type="term" value="F:hydrolase activity"/>
    <property type="evidence" value="ECO:0007669"/>
    <property type="project" value="UniProtKB-KW"/>
</dbReference>
<organism evidence="2 3">
    <name type="scientific">Actinomadura fibrosa</name>
    <dbReference type="NCBI Taxonomy" id="111802"/>
    <lineage>
        <taxon>Bacteria</taxon>
        <taxon>Bacillati</taxon>
        <taxon>Actinomycetota</taxon>
        <taxon>Actinomycetes</taxon>
        <taxon>Streptosporangiales</taxon>
        <taxon>Thermomonosporaceae</taxon>
        <taxon>Actinomadura</taxon>
    </lineage>
</organism>